<evidence type="ECO:0000256" key="1">
    <source>
        <dbReference type="ARBA" id="ARBA00004477"/>
    </source>
</evidence>
<feature type="transmembrane region" description="Helical" evidence="12">
    <location>
        <begin position="7"/>
        <end position="26"/>
    </location>
</feature>
<feature type="domain" description="GPI ethanolamine phosphate transferase 2 C-terminal" evidence="13">
    <location>
        <begin position="884"/>
        <end position="1072"/>
    </location>
</feature>
<reference evidence="14" key="2">
    <citation type="journal article" date="2021" name="Genome Biol. Evol.">
        <title>Developing a high-quality reference genome for a parasitic bivalve with doubly uniparental inheritance (Bivalvia: Unionida).</title>
        <authorList>
            <person name="Smith C.H."/>
        </authorList>
    </citation>
    <scope>NUCLEOTIDE SEQUENCE</scope>
    <source>
        <strain evidence="14">CHS0354</strain>
        <tissue evidence="14">Mantle</tissue>
    </source>
</reference>
<comment type="similarity">
    <text evidence="3">Belongs to the PIGG/PIGN/PIGO family. PIGG subfamily.</text>
</comment>
<feature type="compositionally biased region" description="Basic and acidic residues" evidence="11">
    <location>
        <begin position="632"/>
        <end position="646"/>
    </location>
</feature>
<evidence type="ECO:0000256" key="3">
    <source>
        <dbReference type="ARBA" id="ARBA00005315"/>
    </source>
</evidence>
<dbReference type="InterPro" id="IPR002591">
    <property type="entry name" value="Phosphodiest/P_Trfase"/>
</dbReference>
<dbReference type="GO" id="GO:0006506">
    <property type="term" value="P:GPI anchor biosynthetic process"/>
    <property type="evidence" value="ECO:0007669"/>
    <property type="project" value="UniProtKB-KW"/>
</dbReference>
<dbReference type="GO" id="GO:0005789">
    <property type="term" value="C:endoplasmic reticulum membrane"/>
    <property type="evidence" value="ECO:0007669"/>
    <property type="project" value="UniProtKB-SubCell"/>
</dbReference>
<dbReference type="InterPro" id="IPR017850">
    <property type="entry name" value="Alkaline_phosphatase_core_sf"/>
</dbReference>
<comment type="pathway">
    <text evidence="2">Glycolipid biosynthesis; glycosylphosphatidylinositol-anchor biosynthesis.</text>
</comment>
<keyword evidence="8 12" id="KW-1133">Transmembrane helix</keyword>
<evidence type="ECO:0000256" key="8">
    <source>
        <dbReference type="ARBA" id="ARBA00022989"/>
    </source>
</evidence>
<dbReference type="Pfam" id="PF19316">
    <property type="entry name" value="PIGO_PIGG"/>
    <property type="match status" value="2"/>
</dbReference>
<dbReference type="Gene3D" id="3.40.720.10">
    <property type="entry name" value="Alkaline Phosphatase, subunit A"/>
    <property type="match status" value="1"/>
</dbReference>
<accession>A0AAE0RQ91</accession>
<dbReference type="InterPro" id="IPR037674">
    <property type="entry name" value="PIG-G_N"/>
</dbReference>
<dbReference type="SUPFAM" id="SSF53649">
    <property type="entry name" value="Alkaline phosphatase-like"/>
    <property type="match status" value="1"/>
</dbReference>
<dbReference type="Proteomes" id="UP001195483">
    <property type="component" value="Unassembled WGS sequence"/>
</dbReference>
<name>A0AAE0RQ91_9BIVA</name>
<evidence type="ECO:0000313" key="14">
    <source>
        <dbReference type="EMBL" id="KAK3577520.1"/>
    </source>
</evidence>
<gene>
    <name evidence="14" type="ORF">CHS0354_026476</name>
</gene>
<comment type="caution">
    <text evidence="14">The sequence shown here is derived from an EMBL/GenBank/DDBJ whole genome shotgun (WGS) entry which is preliminary data.</text>
</comment>
<evidence type="ECO:0000256" key="2">
    <source>
        <dbReference type="ARBA" id="ARBA00004687"/>
    </source>
</evidence>
<feature type="transmembrane region" description="Helical" evidence="12">
    <location>
        <begin position="1063"/>
        <end position="1084"/>
    </location>
</feature>
<protein>
    <recommendedName>
        <fullName evidence="13">GPI ethanolamine phosphate transferase 2 C-terminal domain-containing protein</fullName>
    </recommendedName>
</protein>
<feature type="region of interest" description="Disordered" evidence="11">
    <location>
        <begin position="620"/>
        <end position="646"/>
    </location>
</feature>
<feature type="transmembrane region" description="Helical" evidence="12">
    <location>
        <begin position="516"/>
        <end position="537"/>
    </location>
</feature>
<evidence type="ECO:0000256" key="9">
    <source>
        <dbReference type="ARBA" id="ARBA00023136"/>
    </source>
</evidence>
<feature type="transmembrane region" description="Helical" evidence="12">
    <location>
        <begin position="766"/>
        <end position="784"/>
    </location>
</feature>
<dbReference type="PANTHER" id="PTHR23072:SF0">
    <property type="entry name" value="GPI ETHANOLAMINE PHOSPHATE TRANSFERASE 2"/>
    <property type="match status" value="1"/>
</dbReference>
<dbReference type="GO" id="GO:0051267">
    <property type="term" value="F:CP2 mannose-ethanolamine phosphotransferase activity"/>
    <property type="evidence" value="ECO:0007669"/>
    <property type="project" value="TreeGrafter"/>
</dbReference>
<sequence length="1085" mass="121900">MGFTLSWRCIFIIDLVFILIGIATFMKGFFPLKRHLPGYAEAGNEDNSSTIKLKLISQITHYDKIVIVLIDALRADFVLNHSTPMKYVQTMMDRGKTLSYIVKANPPTVTLPRIKALTTGSIPGFIDVVMNFDSAALMEDNIITQMKRAGKRILFYGDDTWITLFPNHFVDHNVSRHLNFELQRLDWDVMILHYLGLDHIGHLAGPKSPLVKPKLQEMDDVIQKIYNALEKETTISSLILICGDHGMSDQGSHGGASVSEVTVPAVFLSPSFSNIPESSQGEIIQQIDLPPTLSVLLGIPIPKNNLGSVVTSTLIGYSKEEVLWFLYSNAEQIVKLFEANFENYDTDGSFEMYRLAVQEHSDWLDVMKSHGDSPVVDEKSRSIAYRYKLVIQSMTARISSSLTMYDMYSMITAVILLWLVLIKSSLAKVKRLPRNEGLQISRHSVSLMMVSIPLVGFCHVTVCTSHFHAESFLCGASQGSILLQLTIFVGLIFQVVVSLSIVLCSFHKLGAKKNSFCWSLFIGTVCHTLSLLSSSFVEEEHQTWYFLTMTFHILLLAKIFTTKMLQKAKRSANETSGEENTENYSKLSQHESHDNCSSYFHQENSGVNFHERKFQTCHKPSPDIRQFVNSPNEKEEKKYDEKERKKDDSLHSKYADPLCSTWNAVLGVLAVLILSRALRSLNQTGNKWLDRPDVGDWLTKPENKVWLSVTVIISLVTLLASICGVLSWLDRTLLLIGCFGVYRYRANTGDLIFFETPSSKASTEAWLVYAVIFIYFIKSLKSSFKLSSMISSLTSVGSKTPPSQFSIQSPDKLHCLHSHCKLDCIQSVENISSLQLQSTQQPILVTSLSLQNSGTLHTLQDHGRLQPKFRIPESPQILVAPCSQQNTGSLQVIHNCWILLMTLLMRPHNVAFVAMVTVQEILVERYLLGHMTLSTSYLTLYCLWMGEASFFYQGNSNSISTVDVSAGYVGLMVYQPVLVGMLLSLATYAGPIFWLLALVKYVHAQASCPTASLQENKARFGKEFTKVVHTLILTRALPLAAYTVLVTAQRYHLFVWTVFSPKLLYEGMFTVVIVVFSLVVLLICQ</sequence>
<evidence type="ECO:0000256" key="5">
    <source>
        <dbReference type="ARBA" id="ARBA00022679"/>
    </source>
</evidence>
<keyword evidence="9 12" id="KW-0472">Membrane</keyword>
<dbReference type="Pfam" id="PF01663">
    <property type="entry name" value="Phosphodiest"/>
    <property type="match status" value="1"/>
</dbReference>
<dbReference type="PANTHER" id="PTHR23072">
    <property type="entry name" value="PHOSPHATIDYLINOSITOL GLYCAN-RELATED"/>
    <property type="match status" value="1"/>
</dbReference>
<evidence type="ECO:0000256" key="4">
    <source>
        <dbReference type="ARBA" id="ARBA00022502"/>
    </source>
</evidence>
<keyword evidence="5" id="KW-0808">Transferase</keyword>
<feature type="transmembrane region" description="Helical" evidence="12">
    <location>
        <begin position="407"/>
        <end position="426"/>
    </location>
</feature>
<evidence type="ECO:0000259" key="13">
    <source>
        <dbReference type="Pfam" id="PF19316"/>
    </source>
</evidence>
<feature type="transmembrane region" description="Helical" evidence="12">
    <location>
        <begin position="705"/>
        <end position="726"/>
    </location>
</feature>
<feature type="transmembrane region" description="Helical" evidence="12">
    <location>
        <begin position="1027"/>
        <end position="1051"/>
    </location>
</feature>
<feature type="domain" description="GPI ethanolamine phosphate transferase 2 C-terminal" evidence="13">
    <location>
        <begin position="487"/>
        <end position="562"/>
    </location>
</feature>
<proteinExistence type="inferred from homology"/>
<keyword evidence="10" id="KW-0325">Glycoprotein</keyword>
<reference evidence="14" key="3">
    <citation type="submission" date="2023-05" db="EMBL/GenBank/DDBJ databases">
        <authorList>
            <person name="Smith C.H."/>
        </authorList>
    </citation>
    <scope>NUCLEOTIDE SEQUENCE</scope>
    <source>
        <strain evidence="14">CHS0354</strain>
        <tissue evidence="14">Mantle</tissue>
    </source>
</reference>
<reference evidence="14" key="1">
    <citation type="journal article" date="2021" name="Genome Biol. Evol.">
        <title>A High-Quality Reference Genome for a Parasitic Bivalve with Doubly Uniparental Inheritance (Bivalvia: Unionida).</title>
        <authorList>
            <person name="Smith C.H."/>
        </authorList>
    </citation>
    <scope>NUCLEOTIDE SEQUENCE</scope>
    <source>
        <strain evidence="14">CHS0354</strain>
    </source>
</reference>
<keyword evidence="7" id="KW-0256">Endoplasmic reticulum</keyword>
<evidence type="ECO:0000256" key="12">
    <source>
        <dbReference type="SAM" id="Phobius"/>
    </source>
</evidence>
<evidence type="ECO:0000313" key="15">
    <source>
        <dbReference type="Proteomes" id="UP001195483"/>
    </source>
</evidence>
<feature type="transmembrane region" description="Helical" evidence="12">
    <location>
        <begin position="935"/>
        <end position="953"/>
    </location>
</feature>
<feature type="transmembrane region" description="Helical" evidence="12">
    <location>
        <begin position="543"/>
        <end position="561"/>
    </location>
</feature>
<keyword evidence="6 12" id="KW-0812">Transmembrane</keyword>
<evidence type="ECO:0000256" key="10">
    <source>
        <dbReference type="ARBA" id="ARBA00023180"/>
    </source>
</evidence>
<keyword evidence="4" id="KW-0337">GPI-anchor biosynthesis</keyword>
<organism evidence="14 15">
    <name type="scientific">Potamilus streckersoni</name>
    <dbReference type="NCBI Taxonomy" id="2493646"/>
    <lineage>
        <taxon>Eukaryota</taxon>
        <taxon>Metazoa</taxon>
        <taxon>Spiralia</taxon>
        <taxon>Lophotrochozoa</taxon>
        <taxon>Mollusca</taxon>
        <taxon>Bivalvia</taxon>
        <taxon>Autobranchia</taxon>
        <taxon>Heteroconchia</taxon>
        <taxon>Palaeoheterodonta</taxon>
        <taxon>Unionida</taxon>
        <taxon>Unionoidea</taxon>
        <taxon>Unionidae</taxon>
        <taxon>Ambleminae</taxon>
        <taxon>Lampsilini</taxon>
        <taxon>Potamilus</taxon>
    </lineage>
</organism>
<dbReference type="AlphaFoldDB" id="A0AAE0RQ91"/>
<dbReference type="InterPro" id="IPR039527">
    <property type="entry name" value="PIGG/GPI7"/>
</dbReference>
<keyword evidence="15" id="KW-1185">Reference proteome</keyword>
<dbReference type="EMBL" id="JAEAOA010001578">
    <property type="protein sequence ID" value="KAK3577520.1"/>
    <property type="molecule type" value="Genomic_DNA"/>
</dbReference>
<comment type="subcellular location">
    <subcellularLocation>
        <location evidence="1">Endoplasmic reticulum membrane</location>
        <topology evidence="1">Multi-pass membrane protein</topology>
    </subcellularLocation>
</comment>
<feature type="transmembrane region" description="Helical" evidence="12">
    <location>
        <begin position="973"/>
        <end position="997"/>
    </location>
</feature>
<feature type="transmembrane region" description="Helical" evidence="12">
    <location>
        <begin position="481"/>
        <end position="504"/>
    </location>
</feature>
<evidence type="ECO:0000256" key="7">
    <source>
        <dbReference type="ARBA" id="ARBA00022824"/>
    </source>
</evidence>
<dbReference type="InterPro" id="IPR045687">
    <property type="entry name" value="PIGG/GPI7_C"/>
</dbReference>
<evidence type="ECO:0000256" key="6">
    <source>
        <dbReference type="ARBA" id="ARBA00022692"/>
    </source>
</evidence>
<feature type="transmembrane region" description="Helical" evidence="12">
    <location>
        <begin position="447"/>
        <end position="469"/>
    </location>
</feature>
<dbReference type="CDD" id="cd16024">
    <property type="entry name" value="GPI_EPT_2"/>
    <property type="match status" value="1"/>
</dbReference>
<evidence type="ECO:0000256" key="11">
    <source>
        <dbReference type="SAM" id="MobiDB-lite"/>
    </source>
</evidence>